<dbReference type="InterPro" id="IPR021708">
    <property type="entry name" value="DUF3291"/>
</dbReference>
<sequence length="174" mass="19600">MPLALYTFGMFIAPAEDPANDGFHALNDPVLQAVDQAPGLIARSGYASDLDGSSWGPEVYPRFYQERGDGWSPATLSLWADPESLFAFTYHGLHAAAFRRGREWFVKPQWPPLVLWWHEGPAYPTWAEGVHRHEHLHDHGPSPQAFTLKHAYDATGAPLTLDKDRIRRLRDTQG</sequence>
<dbReference type="SUPFAM" id="SSF54909">
    <property type="entry name" value="Dimeric alpha+beta barrel"/>
    <property type="match status" value="1"/>
</dbReference>
<dbReference type="Pfam" id="PF11695">
    <property type="entry name" value="DUF3291"/>
    <property type="match status" value="1"/>
</dbReference>
<dbReference type="RefSeq" id="WP_335421358.1">
    <property type="nucleotide sequence ID" value="NZ_JBALHR010000003.1"/>
</dbReference>
<gene>
    <name evidence="2" type="ORF">V6590_07175</name>
</gene>
<evidence type="ECO:0000313" key="3">
    <source>
        <dbReference type="Proteomes" id="UP001431963"/>
    </source>
</evidence>
<evidence type="ECO:0000259" key="1">
    <source>
        <dbReference type="Pfam" id="PF11695"/>
    </source>
</evidence>
<proteinExistence type="predicted"/>
<name>A0ABU8BTA4_9RHOB</name>
<keyword evidence="3" id="KW-1185">Reference proteome</keyword>
<comment type="caution">
    <text evidence="2">The sequence shown here is derived from an EMBL/GenBank/DDBJ whole genome shotgun (WGS) entry which is preliminary data.</text>
</comment>
<protein>
    <submittedName>
        <fullName evidence="2">DUF3291 domain-containing protein</fullName>
    </submittedName>
</protein>
<organism evidence="2 3">
    <name type="scientific">Gemmobacter denitrificans</name>
    <dbReference type="NCBI Taxonomy" id="3123040"/>
    <lineage>
        <taxon>Bacteria</taxon>
        <taxon>Pseudomonadati</taxon>
        <taxon>Pseudomonadota</taxon>
        <taxon>Alphaproteobacteria</taxon>
        <taxon>Rhodobacterales</taxon>
        <taxon>Paracoccaceae</taxon>
        <taxon>Gemmobacter</taxon>
    </lineage>
</organism>
<accession>A0ABU8BTA4</accession>
<dbReference type="InterPro" id="IPR011008">
    <property type="entry name" value="Dimeric_a/b-barrel"/>
</dbReference>
<dbReference type="EMBL" id="JBALHR010000003">
    <property type="protein sequence ID" value="MEH7827924.1"/>
    <property type="molecule type" value="Genomic_DNA"/>
</dbReference>
<feature type="domain" description="DUF3291" evidence="1">
    <location>
        <begin position="3"/>
        <end position="150"/>
    </location>
</feature>
<dbReference type="Proteomes" id="UP001431963">
    <property type="component" value="Unassembled WGS sequence"/>
</dbReference>
<evidence type="ECO:0000313" key="2">
    <source>
        <dbReference type="EMBL" id="MEH7827924.1"/>
    </source>
</evidence>
<reference evidence="2" key="1">
    <citation type="submission" date="2024-02" db="EMBL/GenBank/DDBJ databases">
        <title>Genome sequences of strain Gemmobacter sp. JM10B15.</title>
        <authorList>
            <person name="Zhang M."/>
        </authorList>
    </citation>
    <scope>NUCLEOTIDE SEQUENCE</scope>
    <source>
        <strain evidence="2">JM10B15</strain>
    </source>
</reference>